<dbReference type="EMBL" id="OW152821">
    <property type="protein sequence ID" value="CAH2077207.1"/>
    <property type="molecule type" value="Genomic_DNA"/>
</dbReference>
<gene>
    <name evidence="2" type="ORF">IPOD504_LOCUS17597</name>
</gene>
<feature type="compositionally biased region" description="Basic residues" evidence="1">
    <location>
        <begin position="51"/>
        <end position="60"/>
    </location>
</feature>
<evidence type="ECO:0000313" key="3">
    <source>
        <dbReference type="Proteomes" id="UP000837857"/>
    </source>
</evidence>
<feature type="compositionally biased region" description="Basic and acidic residues" evidence="1">
    <location>
        <begin position="39"/>
        <end position="50"/>
    </location>
</feature>
<feature type="region of interest" description="Disordered" evidence="1">
    <location>
        <begin position="1"/>
        <end position="61"/>
    </location>
</feature>
<organism evidence="2 3">
    <name type="scientific">Iphiclides podalirius</name>
    <name type="common">scarce swallowtail</name>
    <dbReference type="NCBI Taxonomy" id="110791"/>
    <lineage>
        <taxon>Eukaryota</taxon>
        <taxon>Metazoa</taxon>
        <taxon>Ecdysozoa</taxon>
        <taxon>Arthropoda</taxon>
        <taxon>Hexapoda</taxon>
        <taxon>Insecta</taxon>
        <taxon>Pterygota</taxon>
        <taxon>Neoptera</taxon>
        <taxon>Endopterygota</taxon>
        <taxon>Lepidoptera</taxon>
        <taxon>Glossata</taxon>
        <taxon>Ditrysia</taxon>
        <taxon>Papilionoidea</taxon>
        <taxon>Papilionidae</taxon>
        <taxon>Papilioninae</taxon>
        <taxon>Iphiclides</taxon>
    </lineage>
</organism>
<reference evidence="2" key="1">
    <citation type="submission" date="2022-03" db="EMBL/GenBank/DDBJ databases">
        <authorList>
            <person name="Martin H S."/>
        </authorList>
    </citation>
    <scope>NUCLEOTIDE SEQUENCE</scope>
</reference>
<feature type="compositionally biased region" description="Polar residues" evidence="1">
    <location>
        <begin position="21"/>
        <end position="34"/>
    </location>
</feature>
<name>A0ABN8J8P8_9NEOP</name>
<dbReference type="Proteomes" id="UP000837857">
    <property type="component" value="Chromosome 9"/>
</dbReference>
<proteinExistence type="predicted"/>
<evidence type="ECO:0000256" key="1">
    <source>
        <dbReference type="SAM" id="MobiDB-lite"/>
    </source>
</evidence>
<feature type="non-terminal residue" evidence="2">
    <location>
        <position position="1"/>
    </location>
</feature>
<accession>A0ABN8J8P8</accession>
<keyword evidence="3" id="KW-1185">Reference proteome</keyword>
<evidence type="ECO:0000313" key="2">
    <source>
        <dbReference type="EMBL" id="CAH2077207.1"/>
    </source>
</evidence>
<protein>
    <submittedName>
        <fullName evidence="2">Uncharacterized protein</fullName>
    </submittedName>
</protein>
<sequence length="139" mass="15709">MPATTGDAASGIPRRVGDNATPGNQTVVDSAPNNRRSRRVCDSLHWDSGGRHKSPPRGRKRPDWWLVTRAATTMDAPIARPPNGRSITATKIFVCTEIARERFRPKRPIAPTMRDCRIGVPRAKPDTRTDDEWRRVRFR</sequence>